<evidence type="ECO:0000313" key="1">
    <source>
        <dbReference type="EMBL" id="SEN81644.1"/>
    </source>
</evidence>
<name>A0A1H8JLK1_9PROT</name>
<reference evidence="2" key="1">
    <citation type="submission" date="2016-10" db="EMBL/GenBank/DDBJ databases">
        <authorList>
            <person name="Varghese N."/>
            <person name="Submissions S."/>
        </authorList>
    </citation>
    <scope>NUCLEOTIDE SEQUENCE [LARGE SCALE GENOMIC DNA]</scope>
    <source>
        <strain evidence="2">Nm76</strain>
    </source>
</reference>
<gene>
    <name evidence="1" type="ORF">SAMN05216333_101244</name>
</gene>
<dbReference type="STRING" id="42354.SAMN05216333_101244"/>
<dbReference type="EMBL" id="FODO01000001">
    <property type="protein sequence ID" value="SEN81644.1"/>
    <property type="molecule type" value="Genomic_DNA"/>
</dbReference>
<dbReference type="InterPro" id="IPR029058">
    <property type="entry name" value="AB_hydrolase_fold"/>
</dbReference>
<keyword evidence="2" id="KW-1185">Reference proteome</keyword>
<dbReference type="OrthoDB" id="332706at2"/>
<dbReference type="Gene3D" id="3.40.50.1820">
    <property type="entry name" value="alpha/beta hydrolase"/>
    <property type="match status" value="1"/>
</dbReference>
<evidence type="ECO:0000313" key="2">
    <source>
        <dbReference type="Proteomes" id="UP000198814"/>
    </source>
</evidence>
<proteinExistence type="predicted"/>
<dbReference type="Proteomes" id="UP000198814">
    <property type="component" value="Unassembled WGS sequence"/>
</dbReference>
<evidence type="ECO:0008006" key="3">
    <source>
        <dbReference type="Google" id="ProtNLM"/>
    </source>
</evidence>
<dbReference type="AlphaFoldDB" id="A0A1H8JLK1"/>
<organism evidence="1 2">
    <name type="scientific">Nitrosomonas oligotropha</name>
    <dbReference type="NCBI Taxonomy" id="42354"/>
    <lineage>
        <taxon>Bacteria</taxon>
        <taxon>Pseudomonadati</taxon>
        <taxon>Pseudomonadota</taxon>
        <taxon>Betaproteobacteria</taxon>
        <taxon>Nitrosomonadales</taxon>
        <taxon>Nitrosomonadaceae</taxon>
        <taxon>Nitrosomonas</taxon>
    </lineage>
</organism>
<protein>
    <recommendedName>
        <fullName evidence="3">Alpha/beta hydrolase</fullName>
    </recommendedName>
</protein>
<accession>A0A1H8JLK1</accession>
<sequence>MLLPLSCTMATSIVPRSKPMERGVVLQRTLQMDSRQKYFLYVPRQGGNAAKIFITVHGISRNVREHAKEFAAYAEKYGVVMIAPYFPADRFPDYQRLGRKGNRADIVLNAIASEVAQLTGATPDKLYLFGYSGGAQFVHRYMFAYPERVARIVLGAPGWYTLPDASLKFPIGIQPVQSIPQVQFNSARFLNIPVCVLVGEKDNRRDAELNKSTTIDRLQGKTRIERGRRWVEEMSYQARLLGLPTTYDFHLLPDSPHSFAISMERGGMGERTFDFLFPES</sequence>
<dbReference type="SUPFAM" id="SSF53474">
    <property type="entry name" value="alpha/beta-Hydrolases"/>
    <property type="match status" value="1"/>
</dbReference>